<organism evidence="2 3">
    <name type="scientific">Ephemerocybe angulata</name>
    <dbReference type="NCBI Taxonomy" id="980116"/>
    <lineage>
        <taxon>Eukaryota</taxon>
        <taxon>Fungi</taxon>
        <taxon>Dikarya</taxon>
        <taxon>Basidiomycota</taxon>
        <taxon>Agaricomycotina</taxon>
        <taxon>Agaricomycetes</taxon>
        <taxon>Agaricomycetidae</taxon>
        <taxon>Agaricales</taxon>
        <taxon>Agaricineae</taxon>
        <taxon>Psathyrellaceae</taxon>
        <taxon>Ephemerocybe</taxon>
    </lineage>
</organism>
<reference evidence="2 3" key="1">
    <citation type="submission" date="2020-07" db="EMBL/GenBank/DDBJ databases">
        <title>Comparative genomics of pyrophilous fungi reveals a link between fire events and developmental genes.</title>
        <authorList>
            <consortium name="DOE Joint Genome Institute"/>
            <person name="Steindorff A.S."/>
            <person name="Carver A."/>
            <person name="Calhoun S."/>
            <person name="Stillman K."/>
            <person name="Liu H."/>
            <person name="Lipzen A."/>
            <person name="Pangilinan J."/>
            <person name="Labutti K."/>
            <person name="Bruns T.D."/>
            <person name="Grigoriev I.V."/>
        </authorList>
    </citation>
    <scope>NUCLEOTIDE SEQUENCE [LARGE SCALE GENOMIC DNA]</scope>
    <source>
        <strain evidence="2 3">CBS 144469</strain>
    </source>
</reference>
<dbReference type="EMBL" id="JACGCI010000017">
    <property type="protein sequence ID" value="KAF6759032.1"/>
    <property type="molecule type" value="Genomic_DNA"/>
</dbReference>
<feature type="compositionally biased region" description="Polar residues" evidence="1">
    <location>
        <begin position="598"/>
        <end position="610"/>
    </location>
</feature>
<feature type="compositionally biased region" description="Polar residues" evidence="1">
    <location>
        <begin position="552"/>
        <end position="574"/>
    </location>
</feature>
<sequence length="610" mass="67231">MEPQEMIDMIIDGVAQCHETSKTNLLNLALVAPTWVYRSRYHLFLQGHVKLSIKSPQKARTFAMLLRNAHCTFNTATFKLMDVTLHFDQFESFPDDQLTLAEFLQNSVVTNSLSLTLDKPTSYRAAPQMQFPWIAFSSWSSLTTLTIIATLPSVQTIANIIIALPKLQTLTSNVHFVDPTVPPLCTRSSLPAIQNLNIGPRGYAVLGWLALFTQAGYSLRALVLDVGLESPSPLQDYALASANGVDYVKVILQDAKWAHDISRGIALLDAVFGVDIELQYPDYTATEEILSSLEIITRGLVSSTLMDLEISVPRLRLGLRDQLTILRALEAFVAAFSPVSPDSLAIDLKTLLFVPHILSRVSSQLLFRELDLHFTGGEYVFYSGGGDSDDEVAGVHGGMRDRGAACAKGRGYSDALNYGSEGEERQGWQHGIPNRHFDERVAETHKPEEYVPLGAEFNFTGHSSKERGAGIMGEILRDGRQIENLSISLKQGMPPNLKFIGLSELNVRHASLILEHGFPTVRVVSVGQSYWTAHPRPSGHRLLANSSEILTSMPQPRHSTTKAQARNASPSQDPVGNDATAKRRTTRVDRFGKHLSTRIGSTQRSAAPNH</sequence>
<feature type="region of interest" description="Disordered" evidence="1">
    <location>
        <begin position="552"/>
        <end position="610"/>
    </location>
</feature>
<proteinExistence type="predicted"/>
<evidence type="ECO:0000256" key="1">
    <source>
        <dbReference type="SAM" id="MobiDB-lite"/>
    </source>
</evidence>
<evidence type="ECO:0000313" key="2">
    <source>
        <dbReference type="EMBL" id="KAF6759032.1"/>
    </source>
</evidence>
<dbReference type="OrthoDB" id="3124769at2759"/>
<keyword evidence="3" id="KW-1185">Reference proteome</keyword>
<dbReference type="AlphaFoldDB" id="A0A8H6MCG5"/>
<accession>A0A8H6MCG5</accession>
<protein>
    <submittedName>
        <fullName evidence="2">Uncharacterized protein</fullName>
    </submittedName>
</protein>
<gene>
    <name evidence="2" type="ORF">DFP72DRAFT_1064529</name>
</gene>
<comment type="caution">
    <text evidence="2">The sequence shown here is derived from an EMBL/GenBank/DDBJ whole genome shotgun (WGS) entry which is preliminary data.</text>
</comment>
<dbReference type="Proteomes" id="UP000521943">
    <property type="component" value="Unassembled WGS sequence"/>
</dbReference>
<name>A0A8H6MCG5_9AGAR</name>
<evidence type="ECO:0000313" key="3">
    <source>
        <dbReference type="Proteomes" id="UP000521943"/>
    </source>
</evidence>